<dbReference type="Proteomes" id="UP001155604">
    <property type="component" value="Unassembled WGS sequence"/>
</dbReference>
<dbReference type="RefSeq" id="WP_261273023.1">
    <property type="nucleotide sequence ID" value="NZ_JAMTCC010000022.1"/>
</dbReference>
<organism evidence="3 4">
    <name type="scientific">Shewanella septentrionalis</name>
    <dbReference type="NCBI Taxonomy" id="2952223"/>
    <lineage>
        <taxon>Bacteria</taxon>
        <taxon>Pseudomonadati</taxon>
        <taxon>Pseudomonadota</taxon>
        <taxon>Gammaproteobacteria</taxon>
        <taxon>Alteromonadales</taxon>
        <taxon>Shewanellaceae</taxon>
        <taxon>Shewanella</taxon>
    </lineage>
</organism>
<evidence type="ECO:0000313" key="4">
    <source>
        <dbReference type="Proteomes" id="UP001155604"/>
    </source>
</evidence>
<proteinExistence type="inferred from homology"/>
<feature type="signal peptide" evidence="2">
    <location>
        <begin position="1"/>
        <end position="25"/>
    </location>
</feature>
<evidence type="ECO:0000256" key="1">
    <source>
        <dbReference type="ARBA" id="ARBA00010333"/>
    </source>
</evidence>
<dbReference type="PANTHER" id="PTHR35936:SF25">
    <property type="entry name" value="ABC TRANSPORTER SUBSTRATE-BINDING PROTEIN"/>
    <property type="match status" value="1"/>
</dbReference>
<dbReference type="Gene3D" id="3.40.190.10">
    <property type="entry name" value="Periplasmic binding protein-like II"/>
    <property type="match status" value="2"/>
</dbReference>
<sequence>MVIRQLYRLLFSFILGISVFSAAIAQDNNQSPTATNTIVPNTTAPNTIPTIHVGGYQFSPYVNLQQDGRYTGLTLDIINALNQIQQEVFFEFTVTSVEHRYKAYALGRFDMMIFENPTWGWQKIADQFIPLHMIDGEVFIALKAKAHNQNYFKNLTNKSVAFVKGYHYQFAHFETDADKLAKQFRPLFVSNNRASIESILRERADIAPVTHSYLQYYLKVNPQDRHLLLISDKWDQEYDNGILLSLRSSLDAKKLSHWVQLLIDNGKLAELAAQYGIKSSQ</sequence>
<dbReference type="SUPFAM" id="SSF53850">
    <property type="entry name" value="Periplasmic binding protein-like II"/>
    <property type="match status" value="1"/>
</dbReference>
<accession>A0A9X2WWK4</accession>
<evidence type="ECO:0000256" key="2">
    <source>
        <dbReference type="SAM" id="SignalP"/>
    </source>
</evidence>
<protein>
    <submittedName>
        <fullName evidence="3">Transporter substrate-binding domain-containing protein</fullName>
    </submittedName>
</protein>
<feature type="chain" id="PRO_5040879831" evidence="2">
    <location>
        <begin position="26"/>
        <end position="281"/>
    </location>
</feature>
<name>A0A9X2WWK4_9GAMM</name>
<gene>
    <name evidence="3" type="ORF">NE536_13595</name>
</gene>
<evidence type="ECO:0000313" key="3">
    <source>
        <dbReference type="EMBL" id="MCT7946392.1"/>
    </source>
</evidence>
<comment type="caution">
    <text evidence="3">The sequence shown here is derived from an EMBL/GenBank/DDBJ whole genome shotgun (WGS) entry which is preliminary data.</text>
</comment>
<dbReference type="EMBL" id="JAMTCC010000022">
    <property type="protein sequence ID" value="MCT7946392.1"/>
    <property type="molecule type" value="Genomic_DNA"/>
</dbReference>
<keyword evidence="4" id="KW-1185">Reference proteome</keyword>
<comment type="similarity">
    <text evidence="1">Belongs to the bacterial solute-binding protein 3 family.</text>
</comment>
<dbReference type="PANTHER" id="PTHR35936">
    <property type="entry name" value="MEMBRANE-BOUND LYTIC MUREIN TRANSGLYCOSYLASE F"/>
    <property type="match status" value="1"/>
</dbReference>
<dbReference type="AlphaFoldDB" id="A0A9X2WWK4"/>
<keyword evidence="2" id="KW-0732">Signal</keyword>
<reference evidence="3" key="1">
    <citation type="journal article" date="2023" name="Int. J. Syst. Evol. Microbiol.">
        <title>&lt;i&gt;Shewanella septentrionalis&lt;/i&gt; sp. nov. and &lt;i&gt;Shewanella holmiensis&lt;/i&gt; sp. nov., isolated from Baltic Sea water and sediments.</title>
        <authorList>
            <person name="Martin-Rodriguez A.J."/>
            <person name="Thorell K."/>
            <person name="Joffre E."/>
            <person name="Jensie-Markopoulos S."/>
            <person name="Moore E.R.B."/>
            <person name="Sjoling A."/>
        </authorList>
    </citation>
    <scope>NUCLEOTIDE SEQUENCE</scope>
    <source>
        <strain evidence="3">SP1W3</strain>
    </source>
</reference>